<dbReference type="RefSeq" id="WP_272093766.1">
    <property type="nucleotide sequence ID" value="NZ_JAQNDK010000001.1"/>
</dbReference>
<dbReference type="Proteomes" id="UP001217485">
    <property type="component" value="Unassembled WGS sequence"/>
</dbReference>
<comment type="caution">
    <text evidence="3">The sequence shown here is derived from an EMBL/GenBank/DDBJ whole genome shotgun (WGS) entry which is preliminary data.</text>
</comment>
<name>A0ABT5BTX3_9BACT</name>
<evidence type="ECO:0000313" key="3">
    <source>
        <dbReference type="EMBL" id="MDC0676994.1"/>
    </source>
</evidence>
<feature type="signal peptide" evidence="2">
    <location>
        <begin position="1"/>
        <end position="30"/>
    </location>
</feature>
<sequence length="203" mass="20862">MWNRRSLERWSLAVATGVVVSASGSGQARADDGAPPAAPAMQTQSLPAPQAPPPPGFHGALPAVGPKVLPWREGEPVLPGYHPETRVRKGLLISGAIVFGTVYLFTAIGGGDAVYRGSPGYAALFVPCAGPFITLATTRQDDLETMALVLDGLVQITGAALLVPGLLVPRSVLVRDDVSQPFVLPAPVALGPSSAGLGLVGRF</sequence>
<dbReference type="EMBL" id="JAQNDK010000001">
    <property type="protein sequence ID" value="MDC0676994.1"/>
    <property type="molecule type" value="Genomic_DNA"/>
</dbReference>
<proteinExistence type="predicted"/>
<reference evidence="3 4" key="1">
    <citation type="submission" date="2023-01" db="EMBL/GenBank/DDBJ databases">
        <title>Minimal conservation of predation-associated metabolite biosynthetic gene clusters underscores biosynthetic potential of Myxococcota including descriptions for ten novel species: Archangium lansinium sp. nov., Myxococcus landrumus sp. nov., Nannocystis bai.</title>
        <authorList>
            <person name="Ahearne A."/>
            <person name="Stevens C."/>
            <person name="Dowd S."/>
        </authorList>
    </citation>
    <scope>NUCLEOTIDE SEQUENCE [LARGE SCALE GENOMIC DNA]</scope>
    <source>
        <strain evidence="3 4">WIWO2</strain>
    </source>
</reference>
<evidence type="ECO:0000313" key="4">
    <source>
        <dbReference type="Proteomes" id="UP001217485"/>
    </source>
</evidence>
<accession>A0ABT5BTX3</accession>
<protein>
    <recommendedName>
        <fullName evidence="5">Integral membrane protein</fullName>
    </recommendedName>
</protein>
<feature type="chain" id="PRO_5046822268" description="Integral membrane protein" evidence="2">
    <location>
        <begin position="31"/>
        <end position="203"/>
    </location>
</feature>
<evidence type="ECO:0008006" key="5">
    <source>
        <dbReference type="Google" id="ProtNLM"/>
    </source>
</evidence>
<keyword evidence="4" id="KW-1185">Reference proteome</keyword>
<gene>
    <name evidence="3" type="ORF">POL72_04530</name>
</gene>
<feature type="region of interest" description="Disordered" evidence="1">
    <location>
        <begin position="24"/>
        <end position="59"/>
    </location>
</feature>
<keyword evidence="2" id="KW-0732">Signal</keyword>
<evidence type="ECO:0000256" key="1">
    <source>
        <dbReference type="SAM" id="MobiDB-lite"/>
    </source>
</evidence>
<organism evidence="3 4">
    <name type="scientific">Sorangium atrum</name>
    <dbReference type="NCBI Taxonomy" id="2995308"/>
    <lineage>
        <taxon>Bacteria</taxon>
        <taxon>Pseudomonadati</taxon>
        <taxon>Myxococcota</taxon>
        <taxon>Polyangia</taxon>
        <taxon>Polyangiales</taxon>
        <taxon>Polyangiaceae</taxon>
        <taxon>Sorangium</taxon>
    </lineage>
</organism>
<evidence type="ECO:0000256" key="2">
    <source>
        <dbReference type="SAM" id="SignalP"/>
    </source>
</evidence>